<evidence type="ECO:0000259" key="7">
    <source>
        <dbReference type="PROSITE" id="PS50003"/>
    </source>
</evidence>
<proteinExistence type="predicted"/>
<dbReference type="InterPro" id="IPR011993">
    <property type="entry name" value="PH-like_dom_sf"/>
</dbReference>
<dbReference type="SUPFAM" id="SSF50729">
    <property type="entry name" value="PH domain-like"/>
    <property type="match status" value="1"/>
</dbReference>
<organism evidence="10 11">
    <name type="scientific">Triparma verrucosa</name>
    <dbReference type="NCBI Taxonomy" id="1606542"/>
    <lineage>
        <taxon>Eukaryota</taxon>
        <taxon>Sar</taxon>
        <taxon>Stramenopiles</taxon>
        <taxon>Ochrophyta</taxon>
        <taxon>Bolidophyceae</taxon>
        <taxon>Parmales</taxon>
        <taxon>Triparmaceae</taxon>
        <taxon>Triparma</taxon>
    </lineage>
</organism>
<dbReference type="CDD" id="cd08368">
    <property type="entry name" value="LIM"/>
    <property type="match status" value="4"/>
</dbReference>
<dbReference type="Gene3D" id="3.60.10.10">
    <property type="entry name" value="Endonuclease/exonuclease/phosphatase"/>
    <property type="match status" value="1"/>
</dbReference>
<dbReference type="PANTHER" id="PTHR24205">
    <property type="entry name" value="FOUR AND A HALF LIM DOMAINS PROTEIN"/>
    <property type="match status" value="1"/>
</dbReference>
<dbReference type="InterPro" id="IPR036020">
    <property type="entry name" value="WW_dom_sf"/>
</dbReference>
<evidence type="ECO:0000313" key="10">
    <source>
        <dbReference type="EMBL" id="GMI14357.1"/>
    </source>
</evidence>
<dbReference type="Gene3D" id="2.10.110.10">
    <property type="entry name" value="Cysteine Rich Protein"/>
    <property type="match status" value="8"/>
</dbReference>
<evidence type="ECO:0000256" key="2">
    <source>
        <dbReference type="ARBA" id="ARBA00022737"/>
    </source>
</evidence>
<keyword evidence="4 5" id="KW-0440">LIM domain</keyword>
<dbReference type="SMART" id="SM00456">
    <property type="entry name" value="WW"/>
    <property type="match status" value="3"/>
</dbReference>
<dbReference type="InterPro" id="IPR001849">
    <property type="entry name" value="PH_domain"/>
</dbReference>
<dbReference type="PANTHER" id="PTHR24205:SF16">
    <property type="entry name" value="GH01042P-RELATED"/>
    <property type="match status" value="1"/>
</dbReference>
<dbReference type="InterPro" id="IPR036691">
    <property type="entry name" value="Endo/exonu/phosph_ase_sf"/>
</dbReference>
<feature type="region of interest" description="Disordered" evidence="6">
    <location>
        <begin position="791"/>
        <end position="824"/>
    </location>
</feature>
<dbReference type="GO" id="GO:0016791">
    <property type="term" value="F:phosphatase activity"/>
    <property type="evidence" value="ECO:0007669"/>
    <property type="project" value="InterPro"/>
</dbReference>
<feature type="region of interest" description="Disordered" evidence="6">
    <location>
        <begin position="1808"/>
        <end position="1938"/>
    </location>
</feature>
<feature type="domain" description="LIM zinc-binding" evidence="9">
    <location>
        <begin position="1509"/>
        <end position="1575"/>
    </location>
</feature>
<dbReference type="InterPro" id="IPR000300">
    <property type="entry name" value="IPPc"/>
</dbReference>
<feature type="compositionally biased region" description="Basic and acidic residues" evidence="6">
    <location>
        <begin position="1927"/>
        <end position="1938"/>
    </location>
</feature>
<feature type="compositionally biased region" description="Acidic residues" evidence="6">
    <location>
        <begin position="1820"/>
        <end position="1836"/>
    </location>
</feature>
<feature type="compositionally biased region" description="Acidic residues" evidence="6">
    <location>
        <begin position="794"/>
        <end position="805"/>
    </location>
</feature>
<reference evidence="11" key="1">
    <citation type="journal article" date="2023" name="Commun. Biol.">
        <title>Genome analysis of Parmales, the sister group of diatoms, reveals the evolutionary specialization of diatoms from phago-mixotrophs to photoautotrophs.</title>
        <authorList>
            <person name="Ban H."/>
            <person name="Sato S."/>
            <person name="Yoshikawa S."/>
            <person name="Yamada K."/>
            <person name="Nakamura Y."/>
            <person name="Ichinomiya M."/>
            <person name="Sato N."/>
            <person name="Blanc-Mathieu R."/>
            <person name="Endo H."/>
            <person name="Kuwata A."/>
            <person name="Ogata H."/>
        </authorList>
    </citation>
    <scope>NUCLEOTIDE SEQUENCE [LARGE SCALE GENOMIC DNA]</scope>
    <source>
        <strain evidence="11">NIES 3699</strain>
    </source>
</reference>
<keyword evidence="2" id="KW-0677">Repeat</keyword>
<dbReference type="SUPFAM" id="SSF57716">
    <property type="entry name" value="Glucocorticoid receptor-like (DNA-binding domain)"/>
    <property type="match status" value="6"/>
</dbReference>
<dbReference type="EMBL" id="BRXX01000498">
    <property type="protein sequence ID" value="GMI14357.1"/>
    <property type="molecule type" value="Genomic_DNA"/>
</dbReference>
<dbReference type="Pfam" id="PF00169">
    <property type="entry name" value="PH"/>
    <property type="match status" value="1"/>
</dbReference>
<dbReference type="InterPro" id="IPR001202">
    <property type="entry name" value="WW_dom"/>
</dbReference>
<feature type="domain" description="WW" evidence="8">
    <location>
        <begin position="1688"/>
        <end position="1715"/>
    </location>
</feature>
<dbReference type="PROSITE" id="PS50020">
    <property type="entry name" value="WW_DOMAIN_2"/>
    <property type="match status" value="3"/>
</dbReference>
<dbReference type="Gene3D" id="2.20.70.10">
    <property type="match status" value="3"/>
</dbReference>
<dbReference type="GO" id="GO:0046872">
    <property type="term" value="F:metal ion binding"/>
    <property type="evidence" value="ECO:0007669"/>
    <property type="project" value="UniProtKB-KW"/>
</dbReference>
<dbReference type="PROSITE" id="PS50023">
    <property type="entry name" value="LIM_DOMAIN_2"/>
    <property type="match status" value="5"/>
</dbReference>
<feature type="region of interest" description="Disordered" evidence="6">
    <location>
        <begin position="969"/>
        <end position="990"/>
    </location>
</feature>
<gene>
    <name evidence="10" type="ORF">TrVE_jg11245</name>
</gene>
<feature type="domain" description="LIM zinc-binding" evidence="9">
    <location>
        <begin position="1310"/>
        <end position="1375"/>
    </location>
</feature>
<feature type="domain" description="LIM zinc-binding" evidence="9">
    <location>
        <begin position="1246"/>
        <end position="1309"/>
    </location>
</feature>
<feature type="domain" description="PH" evidence="7">
    <location>
        <begin position="1960"/>
        <end position="2074"/>
    </location>
</feature>
<dbReference type="GO" id="GO:0005634">
    <property type="term" value="C:nucleus"/>
    <property type="evidence" value="ECO:0007669"/>
    <property type="project" value="TreeGrafter"/>
</dbReference>
<dbReference type="Pfam" id="PF00412">
    <property type="entry name" value="LIM"/>
    <property type="match status" value="7"/>
</dbReference>
<accession>A0A9W7KWJ4</accession>
<keyword evidence="1 5" id="KW-0479">Metal-binding</keyword>
<keyword evidence="3 5" id="KW-0862">Zinc</keyword>
<evidence type="ECO:0000256" key="4">
    <source>
        <dbReference type="ARBA" id="ARBA00023038"/>
    </source>
</evidence>
<dbReference type="Proteomes" id="UP001165160">
    <property type="component" value="Unassembled WGS sequence"/>
</dbReference>
<dbReference type="PROSITE" id="PS50003">
    <property type="entry name" value="PH_DOMAIN"/>
    <property type="match status" value="1"/>
</dbReference>
<evidence type="ECO:0000256" key="5">
    <source>
        <dbReference type="PROSITE-ProRule" id="PRU00125"/>
    </source>
</evidence>
<dbReference type="InterPro" id="IPR001781">
    <property type="entry name" value="Znf_LIM"/>
</dbReference>
<dbReference type="Gene3D" id="2.30.29.30">
    <property type="entry name" value="Pleckstrin-homology domain (PH domain)/Phosphotyrosine-binding domain (PTB)"/>
    <property type="match status" value="1"/>
</dbReference>
<feature type="region of interest" description="Disordered" evidence="6">
    <location>
        <begin position="705"/>
        <end position="726"/>
    </location>
</feature>
<dbReference type="SUPFAM" id="SSF51045">
    <property type="entry name" value="WW domain"/>
    <property type="match status" value="2"/>
</dbReference>
<dbReference type="SMART" id="SM00132">
    <property type="entry name" value="LIM"/>
    <property type="match status" value="8"/>
</dbReference>
<dbReference type="CDD" id="cd00201">
    <property type="entry name" value="WW"/>
    <property type="match status" value="2"/>
</dbReference>
<protein>
    <submittedName>
        <fullName evidence="10">Uncharacterized protein</fullName>
    </submittedName>
</protein>
<dbReference type="GO" id="GO:0003712">
    <property type="term" value="F:transcription coregulator activity"/>
    <property type="evidence" value="ECO:0007669"/>
    <property type="project" value="TreeGrafter"/>
</dbReference>
<dbReference type="PROSITE" id="PS00478">
    <property type="entry name" value="LIM_DOMAIN_1"/>
    <property type="match status" value="4"/>
</dbReference>
<evidence type="ECO:0000259" key="9">
    <source>
        <dbReference type="PROSITE" id="PS50023"/>
    </source>
</evidence>
<dbReference type="Pfam" id="PF22669">
    <property type="entry name" value="Exo_endo_phos2"/>
    <property type="match status" value="1"/>
</dbReference>
<name>A0A9W7KWJ4_9STRA</name>
<dbReference type="GO" id="GO:0046856">
    <property type="term" value="P:phosphatidylinositol dephosphorylation"/>
    <property type="evidence" value="ECO:0007669"/>
    <property type="project" value="InterPro"/>
</dbReference>
<feature type="domain" description="LIM zinc-binding" evidence="9">
    <location>
        <begin position="1114"/>
        <end position="1185"/>
    </location>
</feature>
<sequence length="2083" mass="233726">MSSNTRSNAFDDFSAKDWIGYLPNETWSVLKSNRYGSLQRRKAYLHPSSSLLVMEHVGTSKQTTYPLSSIHNVWWSESESCKLTIFFNEINPELGKDVEEGQLTKPKVPTTGMLILVFTSATSRSMFSNSLHLLKPKINFASDCHSINPEQNTKLSFKCATLNALGMQHQTIVVLDCEKFTVAFGDESDSPVARVKDCILEPSVHLPKRVDISYPTLGGVSSEGAKILQQHTDAEYSSHCRMTVVSLSFASANLKERFLGRVRALQAGFKGTESDETLPLPSGESLNILTATWNVGEKKPPEDIGQLEDWLPAGQHDIYAIGFQECNEKKKWFKALQDHLCGESARTKLKKRLQAENKIQSMTTGTDHDKGFAKNAYVLLSQRSLWGIHLVTIVRSDIKKRITHLSSSTEATGIAHILGNKGGVATGFIIDGTTSLGFVTCHLAARVTRLHIRQENYEEIVNGVHIEGNAHGNMPVRGMDFLHTFDHVFWFGDLNYRVDMGNHGTEKEYKKVVGMAMDEDQRYELNDHDQLRKQMHSKTVMCDFEEGAIDFAPTYRMLKGKDGYSNKKHQNPSYCDRVLWKSLPGAAPQLYQTLYSSAPTLNQSDHRPVLASFAMNAREPYIARGPISSDGAKNGADMLITCVTDLKFTISDETSNPKAKRAVKFDGYSGPACVTFTSCFYENDYATAPTDCSNPAAAKAFHKKSSKSKGNSSVSETDLADSSETVQHPEWCWDNRDIEDMFPVVADCEWLATQSISAVVRRGIYNEAPIIGQCEIPLDKAFEDLIKSSKNIDEGEMEEDEDADDGAYSTSAGGDFRTQTTTSRASVVNIPNSSQGAPFRSHVLRNGKYLGVLSGNVSMTYIQGISEEEDEADIAEKLILLKRSIMGLREKRTERIAATQEAPETEKVVTRTARQESIVEEEKKIEEVEIIEENQRTSVAADTNPSEGVSEEVVEEPVLLRIGGKANNYSETLKNDSDNEDDEDDEDDEDLVDLGPEVWFEDDEVVARSGKRWFKSDFICVVTAQNLCESDFILKDDEPFSRVGYLQTFGLHTLCAHCLKHARKDQNCLYALGFKWHAEHLKCAHSGQELPISDPILVKNKTPYNEESYVELFHTCPKCLDVVPINSGVEQGVQALNQIWHRGCFNCDSCEKEFPDGKFFARENKEDGRGKMPYCEECYKTNFMPRCLGCNDHVLLDVEDTIEACGGYWHPDHFRCAATGVKLAEEYMSRDGHPYSIEGYFETFGEKCTKCDEVMKDSIVSVLGRKWHPECFVCTSSNKPIPKNDDGMYVYFAHELMPYCEEEYARLFGETCARCNQAIVSNGVEALGEHWHEDCLTCQSCTRPMSEVAQGKPIYQGPEDGMPYCLQCYGRKFGDACAACKFPINPGEVPVEALGKVFHKNHFCCVKCHKNLYDENDRPLEFFPHKDYPFCRECYLDCLCSRCIGCGLPIKPEDDALTLQDGKGNNTVYHRGCHRCFITNVTFKETDAIYMNDGFPYCEIAYKEVFADHVCSGCGDGILGARQVALDKSWHPGHICCASCDKELASNEIFVREEAGMDGGKWPVCQEHMAAKFEALSEKGQKKLRGDEWNDWADRQAKARQLNEDNKLQRDSLLKERSLSEGDRSESVRMTLASPFSGFEKQMREAMGIVVKKRNGSSATTVSEVTSADTSIGKAKPTAELDREAKAWVKLQDNQGYDYYWNTFTDSTTYEMPESFEEPDKVIVKKAVKTKEGKLWCVLSDPNGAGDYYQNKETGETQWDKPDDLLEDEKKPLEELDIKERESVVERASEWSVLTDDNGSVYYQNDQIGLAQWEKPTELELLEEIEESKEEEEEREREEQEKKQEEEKAAKKKREEEEAEEEEKEKKAASEPVVRESDGSVSVGPPSGPPPVPVADDERSNMSTPPPPPPPRPSESSVPMSPSTAVERLHVNDGRRPSKIKIENTMNWSQSAVVMDQQNALHKAGYLKKKGGGTSFLGRRNWNSRYFVLSNSQLSYYKSDKEFKNQQAPIKGSAINLTSSIVTSVDSDKYPGEFLFTIKPLVDGSSEFDKEISLLASSQEERQGWVNLLKMSSGTSQAEGLVL</sequence>
<evidence type="ECO:0000259" key="8">
    <source>
        <dbReference type="PROSITE" id="PS50020"/>
    </source>
</evidence>
<feature type="compositionally biased region" description="Acidic residues" evidence="6">
    <location>
        <begin position="978"/>
        <end position="990"/>
    </location>
</feature>
<evidence type="ECO:0000313" key="11">
    <source>
        <dbReference type="Proteomes" id="UP001165160"/>
    </source>
</evidence>
<feature type="domain" description="WW" evidence="8">
    <location>
        <begin position="1736"/>
        <end position="1764"/>
    </location>
</feature>
<comment type="caution">
    <text evidence="10">The sequence shown here is derived from an EMBL/GenBank/DDBJ whole genome shotgun (WGS) entry which is preliminary data.</text>
</comment>
<dbReference type="SUPFAM" id="SSF56219">
    <property type="entry name" value="DNase I-like"/>
    <property type="match status" value="1"/>
</dbReference>
<keyword evidence="11" id="KW-1185">Reference proteome</keyword>
<dbReference type="PROSITE" id="PS01159">
    <property type="entry name" value="WW_DOMAIN_1"/>
    <property type="match status" value="2"/>
</dbReference>
<dbReference type="SMART" id="SM00233">
    <property type="entry name" value="PH"/>
    <property type="match status" value="1"/>
</dbReference>
<evidence type="ECO:0000256" key="3">
    <source>
        <dbReference type="ARBA" id="ARBA00022833"/>
    </source>
</evidence>
<feature type="domain" description="WW" evidence="8">
    <location>
        <begin position="1785"/>
        <end position="1818"/>
    </location>
</feature>
<feature type="compositionally biased region" description="Polar residues" evidence="6">
    <location>
        <begin position="808"/>
        <end position="824"/>
    </location>
</feature>
<feature type="compositionally biased region" description="Low complexity" evidence="6">
    <location>
        <begin position="1914"/>
        <end position="1924"/>
    </location>
</feature>
<dbReference type="SMART" id="SM00128">
    <property type="entry name" value="IPPc"/>
    <property type="match status" value="1"/>
</dbReference>
<feature type="compositionally biased region" description="Pro residues" evidence="6">
    <location>
        <begin position="1904"/>
        <end position="1913"/>
    </location>
</feature>
<evidence type="ECO:0000256" key="6">
    <source>
        <dbReference type="SAM" id="MobiDB-lite"/>
    </source>
</evidence>
<feature type="domain" description="LIM zinc-binding" evidence="9">
    <location>
        <begin position="1441"/>
        <end position="1508"/>
    </location>
</feature>
<evidence type="ECO:0000256" key="1">
    <source>
        <dbReference type="ARBA" id="ARBA00022723"/>
    </source>
</evidence>
<feature type="compositionally biased region" description="Basic and acidic residues" evidence="6">
    <location>
        <begin position="1837"/>
        <end position="1856"/>
    </location>
</feature>
<feature type="compositionally biased region" description="Basic and acidic residues" evidence="6">
    <location>
        <begin position="1864"/>
        <end position="1878"/>
    </location>
</feature>